<accession>A0A7I0HS41</accession>
<dbReference type="EMBL" id="RQFT01000008">
    <property type="protein sequence ID" value="TGL06497.1"/>
    <property type="molecule type" value="Genomic_DNA"/>
</dbReference>
<dbReference type="Proteomes" id="UP000297641">
    <property type="component" value="Unassembled WGS sequence"/>
</dbReference>
<protein>
    <submittedName>
        <fullName evidence="1">DUF3383 family protein</fullName>
    </submittedName>
</protein>
<sequence length="452" mass="48796">MQSVIEPIVVNISLANTAVAQANFDLALLLDTKAPLYFAKLLSGESGLIWKAKTGGPVFINVVYVVSGNNTALSVALTGSGTSEAPHIITVNLATNGSGTATSTASAVKTAAEAVAEVAALVTIQLEGTSGNTALVAVASTPLTYERYMEILEADDLLALGFLSSDVAYKKAQAFFEQPDAPGKLAVYLLTAWSAIETEIAALRNSGKNSWYKVIGTTNTKSEIILNSNYMASIRKRYFGLTNDLTILVGRNQDRELLILHTDLNNHADARLLGATVALEPGTFNYAYLRLSGVTNSGFTNSQVSSILEDRGNVIAMFSGFQVFWKGKTTGGSWADIIDLKDWLEARLQEDVSAVFLNNRRIGYTLTDVDKVESTMRTRMDSAAKQGKIAPVESEADLVRSDMGAYQYKIFLPESIAEIPDNERNNRIFPSIKFSARLVGAINEMDIDGVFT</sequence>
<name>A0A7I0HS41_9LEPT</name>
<dbReference type="RefSeq" id="WP_135770858.1">
    <property type="nucleotide sequence ID" value="NZ_RQFT01000008.1"/>
</dbReference>
<evidence type="ECO:0000313" key="2">
    <source>
        <dbReference type="Proteomes" id="UP000297641"/>
    </source>
</evidence>
<dbReference type="Pfam" id="PF11863">
    <property type="entry name" value="DUF3383"/>
    <property type="match status" value="1"/>
</dbReference>
<evidence type="ECO:0000313" key="1">
    <source>
        <dbReference type="EMBL" id="TGL06497.1"/>
    </source>
</evidence>
<dbReference type="InterPro" id="IPR021808">
    <property type="entry name" value="DUF3383"/>
</dbReference>
<organism evidence="1 2">
    <name type="scientific">Leptospira bouyouniensis</name>
    <dbReference type="NCBI Taxonomy" id="2484911"/>
    <lineage>
        <taxon>Bacteria</taxon>
        <taxon>Pseudomonadati</taxon>
        <taxon>Spirochaetota</taxon>
        <taxon>Spirochaetia</taxon>
        <taxon>Leptospirales</taxon>
        <taxon>Leptospiraceae</taxon>
        <taxon>Leptospira</taxon>
    </lineage>
</organism>
<proteinExistence type="predicted"/>
<reference evidence="1 2" key="1">
    <citation type="journal article" date="2019" name="PLoS Negl. Trop. Dis.">
        <title>Revisiting the worldwide diversity of Leptospira species in the environment.</title>
        <authorList>
            <person name="Vincent A.T."/>
            <person name="Schiettekatte O."/>
            <person name="Bourhy P."/>
            <person name="Veyrier F.J."/>
            <person name="Picardeau M."/>
        </authorList>
    </citation>
    <scope>NUCLEOTIDE SEQUENCE [LARGE SCALE GENOMIC DNA]</scope>
    <source>
        <strain evidence="1 2">201800273</strain>
    </source>
</reference>
<gene>
    <name evidence="1" type="ORF">EHQ43_08785</name>
</gene>
<comment type="caution">
    <text evidence="1">The sequence shown here is derived from an EMBL/GenBank/DDBJ whole genome shotgun (WGS) entry which is preliminary data.</text>
</comment>
<dbReference type="AlphaFoldDB" id="A0A7I0HS41"/>